<dbReference type="InterPro" id="IPR014729">
    <property type="entry name" value="Rossmann-like_a/b/a_fold"/>
</dbReference>
<dbReference type="Gene3D" id="3.40.50.620">
    <property type="entry name" value="HUPs"/>
    <property type="match status" value="2"/>
</dbReference>
<proteinExistence type="inferred from homology"/>
<evidence type="ECO:0000313" key="5">
    <source>
        <dbReference type="Proteomes" id="UP001431429"/>
    </source>
</evidence>
<accession>A0ABT0ULJ8</accession>
<keyword evidence="5" id="KW-1185">Reference proteome</keyword>
<dbReference type="Proteomes" id="UP001431429">
    <property type="component" value="Unassembled WGS sequence"/>
</dbReference>
<comment type="similarity">
    <text evidence="1">Belongs to the universal stress protein A family.</text>
</comment>
<dbReference type="EMBL" id="JAMQAW010000010">
    <property type="protein sequence ID" value="MCM2389325.1"/>
    <property type="molecule type" value="Genomic_DNA"/>
</dbReference>
<dbReference type="PRINTS" id="PR01438">
    <property type="entry name" value="UNVRSLSTRESS"/>
</dbReference>
<name>A0ABT0ULJ8_9ACTN</name>
<dbReference type="Pfam" id="PF00582">
    <property type="entry name" value="Usp"/>
    <property type="match status" value="2"/>
</dbReference>
<dbReference type="RefSeq" id="WP_250919652.1">
    <property type="nucleotide sequence ID" value="NZ_JAMQAW010000010.1"/>
</dbReference>
<organism evidence="4 5">
    <name type="scientific">Streptomyces albipurpureus</name>
    <dbReference type="NCBI Taxonomy" id="2897419"/>
    <lineage>
        <taxon>Bacteria</taxon>
        <taxon>Bacillati</taxon>
        <taxon>Actinomycetota</taxon>
        <taxon>Actinomycetes</taxon>
        <taxon>Kitasatosporales</taxon>
        <taxon>Streptomycetaceae</taxon>
        <taxon>Streptomyces</taxon>
    </lineage>
</organism>
<evidence type="ECO:0000313" key="4">
    <source>
        <dbReference type="EMBL" id="MCM2389325.1"/>
    </source>
</evidence>
<gene>
    <name evidence="4" type="ORF">NBG84_13640</name>
</gene>
<evidence type="ECO:0000256" key="2">
    <source>
        <dbReference type="SAM" id="MobiDB-lite"/>
    </source>
</evidence>
<dbReference type="PANTHER" id="PTHR46268">
    <property type="entry name" value="STRESS RESPONSE PROTEIN NHAX"/>
    <property type="match status" value="1"/>
</dbReference>
<sequence length="307" mass="31787">MTHHVTAGVDGSPEGLAAAEWAVEEARLRGVPLRLVHVAEKPLTLVVAALAINADQPAGAAGADAAGDAVLRETARTLRERHPDIEITTRRRSGRAPAALASEADEAGMLVLGSRGLGGVAGFLIGSVGTATIGATARPVVLVRPAPAGEPGPAPVGRSPDGGRDQAAQGDVVVAVDIHDPADETLVFAFDEAARRGCAVRAVHGWRLPRLLGLAIDGDSRLDLEREITRTLRDLLLPWRQRYPSVKVVEEARTGSPAHAVLAASAQAALVVVGRRVRRSPVGGHIGSVAHAVLHHSIAPVAIVAHN</sequence>
<evidence type="ECO:0000256" key="1">
    <source>
        <dbReference type="ARBA" id="ARBA00008791"/>
    </source>
</evidence>
<feature type="domain" description="UspA" evidence="3">
    <location>
        <begin position="1"/>
        <end position="144"/>
    </location>
</feature>
<feature type="region of interest" description="Disordered" evidence="2">
    <location>
        <begin position="145"/>
        <end position="167"/>
    </location>
</feature>
<dbReference type="InterPro" id="IPR006016">
    <property type="entry name" value="UspA"/>
</dbReference>
<evidence type="ECO:0000259" key="3">
    <source>
        <dbReference type="Pfam" id="PF00582"/>
    </source>
</evidence>
<dbReference type="SUPFAM" id="SSF52402">
    <property type="entry name" value="Adenine nucleotide alpha hydrolases-like"/>
    <property type="match status" value="2"/>
</dbReference>
<dbReference type="PANTHER" id="PTHR46268:SF6">
    <property type="entry name" value="UNIVERSAL STRESS PROTEIN UP12"/>
    <property type="match status" value="1"/>
</dbReference>
<reference evidence="4" key="1">
    <citation type="submission" date="2022-06" db="EMBL/GenBank/DDBJ databases">
        <title>Genome public.</title>
        <authorList>
            <person name="Sun Q."/>
        </authorList>
    </citation>
    <scope>NUCLEOTIDE SEQUENCE</scope>
    <source>
        <strain evidence="4">CWNU-1</strain>
    </source>
</reference>
<feature type="domain" description="UspA" evidence="3">
    <location>
        <begin position="172"/>
        <end position="304"/>
    </location>
</feature>
<comment type="caution">
    <text evidence="4">The sequence shown here is derived from an EMBL/GenBank/DDBJ whole genome shotgun (WGS) entry which is preliminary data.</text>
</comment>
<protein>
    <submittedName>
        <fullName evidence="4">Universal stress protein</fullName>
    </submittedName>
</protein>
<dbReference type="InterPro" id="IPR006015">
    <property type="entry name" value="Universal_stress_UspA"/>
</dbReference>